<dbReference type="RefSeq" id="WP_204427684.1">
    <property type="nucleotide sequence ID" value="NZ_ARXL01000172.1"/>
</dbReference>
<dbReference type="InterPro" id="IPR036610">
    <property type="entry name" value="PEBP-like_sf"/>
</dbReference>
<dbReference type="Proteomes" id="UP001108027">
    <property type="component" value="Unassembled WGS sequence"/>
</dbReference>
<dbReference type="SUPFAM" id="SSF49777">
    <property type="entry name" value="PEBP-like"/>
    <property type="match status" value="1"/>
</dbReference>
<evidence type="ECO:0000313" key="1">
    <source>
        <dbReference type="EMBL" id="MCC4310632.1"/>
    </source>
</evidence>
<dbReference type="PANTHER" id="PTHR30289:SF1">
    <property type="entry name" value="PEBP (PHOSPHATIDYLETHANOLAMINE-BINDING PROTEIN) FAMILY PROTEIN"/>
    <property type="match status" value="1"/>
</dbReference>
<reference evidence="1" key="1">
    <citation type="submission" date="2021-10" db="EMBL/GenBank/DDBJ databases">
        <title>The diversity and Nitrogen Metabolism of Culturable Nitrate-Utilizing Bacteria Within the Oxygen Minimum Zone of the Changjiang (Yangtze River)Estuary.</title>
        <authorList>
            <person name="Zhang D."/>
            <person name="Zheng J."/>
            <person name="Liu S."/>
            <person name="He W."/>
        </authorList>
    </citation>
    <scope>NUCLEOTIDE SEQUENCE</scope>
    <source>
        <strain evidence="1">FXH-223</strain>
    </source>
</reference>
<dbReference type="InterPro" id="IPR008914">
    <property type="entry name" value="PEBP"/>
</dbReference>
<organism evidence="1 2">
    <name type="scientific">Alloalcanivorax marinus</name>
    <dbReference type="NCBI Taxonomy" id="1177169"/>
    <lineage>
        <taxon>Bacteria</taxon>
        <taxon>Pseudomonadati</taxon>
        <taxon>Pseudomonadota</taxon>
        <taxon>Gammaproteobacteria</taxon>
        <taxon>Oceanospirillales</taxon>
        <taxon>Alcanivoracaceae</taxon>
        <taxon>Alloalcanivorax</taxon>
    </lineage>
</organism>
<proteinExistence type="predicted"/>
<gene>
    <name evidence="1" type="ORF">LL252_18875</name>
</gene>
<sequence>MRITVEGISEGQPIPGQFAFAVPHAQDHMALSDNRNPRVTWDGVPEGTRSFAVVVVDPDVPSDASNVNQEGKTLAEEMPRVDFYHWLLVDIPAEVREIAEGEDSDGVTPRGKSTGRVEKGVRGANDYTDFMAGDPDMKGVYGGYDGPCPPWNDERLHHYTFTVYALDVTSLGLDGDFRGGDVMKAMEGHILDRASVTGTYTLKANV</sequence>
<evidence type="ECO:0000313" key="2">
    <source>
        <dbReference type="Proteomes" id="UP001108027"/>
    </source>
</evidence>
<protein>
    <submittedName>
        <fullName evidence="1">YbhB/YbcL family Raf kinase inhibitor-like protein</fullName>
    </submittedName>
</protein>
<dbReference type="InterPro" id="IPR005247">
    <property type="entry name" value="YbhB_YbcL/LppC-like"/>
</dbReference>
<dbReference type="Gene3D" id="3.90.280.10">
    <property type="entry name" value="PEBP-like"/>
    <property type="match status" value="1"/>
</dbReference>
<dbReference type="AlphaFoldDB" id="A0A9Q3UP95"/>
<name>A0A9Q3UP95_9GAMM</name>
<dbReference type="Pfam" id="PF01161">
    <property type="entry name" value="PBP"/>
    <property type="match status" value="1"/>
</dbReference>
<dbReference type="PANTHER" id="PTHR30289">
    <property type="entry name" value="UNCHARACTERIZED PROTEIN YBCL-RELATED"/>
    <property type="match status" value="1"/>
</dbReference>
<dbReference type="EMBL" id="JAJGNA010000054">
    <property type="protein sequence ID" value="MCC4310632.1"/>
    <property type="molecule type" value="Genomic_DNA"/>
</dbReference>
<accession>A0A9Q3UP95</accession>
<keyword evidence="2" id="KW-1185">Reference proteome</keyword>
<dbReference type="CDD" id="cd00865">
    <property type="entry name" value="PEBP_bact_arch"/>
    <property type="match status" value="1"/>
</dbReference>
<comment type="caution">
    <text evidence="1">The sequence shown here is derived from an EMBL/GenBank/DDBJ whole genome shotgun (WGS) entry which is preliminary data.</text>
</comment>
<dbReference type="NCBIfam" id="TIGR00481">
    <property type="entry name" value="YbhB/YbcL family Raf kinase inhibitor-like protein"/>
    <property type="match status" value="1"/>
</dbReference>